<protein>
    <recommendedName>
        <fullName evidence="2">HTH cro/C1-type domain-containing protein</fullName>
    </recommendedName>
</protein>
<evidence type="ECO:0000313" key="4">
    <source>
        <dbReference type="Proteomes" id="UP000652153"/>
    </source>
</evidence>
<proteinExistence type="predicted"/>
<dbReference type="InterPro" id="IPR050807">
    <property type="entry name" value="TransReg_Diox_bact_type"/>
</dbReference>
<evidence type="ECO:0000259" key="2">
    <source>
        <dbReference type="PROSITE" id="PS50943"/>
    </source>
</evidence>
<dbReference type="InterPro" id="IPR010982">
    <property type="entry name" value="Lambda_DNA-bd_dom_sf"/>
</dbReference>
<organism evidence="3 4">
    <name type="scientific">Paenibacillus silvae</name>
    <dbReference type="NCBI Taxonomy" id="1325358"/>
    <lineage>
        <taxon>Bacteria</taxon>
        <taxon>Bacillati</taxon>
        <taxon>Bacillota</taxon>
        <taxon>Bacilli</taxon>
        <taxon>Bacillales</taxon>
        <taxon>Paenibacillaceae</taxon>
        <taxon>Paenibacillus</taxon>
    </lineage>
</organism>
<gene>
    <name evidence="3" type="ORF">GCM10008014_49830</name>
</gene>
<keyword evidence="1" id="KW-0238">DNA-binding</keyword>
<dbReference type="RefSeq" id="WP_188594301.1">
    <property type="nucleotide sequence ID" value="NZ_BMFU01000011.1"/>
</dbReference>
<dbReference type="PANTHER" id="PTHR46797">
    <property type="entry name" value="HTH-TYPE TRANSCRIPTIONAL REGULATOR"/>
    <property type="match status" value="1"/>
</dbReference>
<dbReference type="SUPFAM" id="SSF47413">
    <property type="entry name" value="lambda repressor-like DNA-binding domains"/>
    <property type="match status" value="1"/>
</dbReference>
<sequence>MLNYDRKLVGQRIRKQREVLGISREQFAEKIGKVPRFCANIERGQVGMSIETMLSICSLLKLSPNDLLLNSEPNPSEDNETALIMAALKHCTEQQRKDALALLKLFLGASWRN</sequence>
<comment type="caution">
    <text evidence="3">The sequence shown here is derived from an EMBL/GenBank/DDBJ whole genome shotgun (WGS) entry which is preliminary data.</text>
</comment>
<name>A0ABQ1ZKJ5_9BACL</name>
<dbReference type="SMART" id="SM00530">
    <property type="entry name" value="HTH_XRE"/>
    <property type="match status" value="1"/>
</dbReference>
<keyword evidence="4" id="KW-1185">Reference proteome</keyword>
<dbReference type="InterPro" id="IPR001387">
    <property type="entry name" value="Cro/C1-type_HTH"/>
</dbReference>
<dbReference type="CDD" id="cd00093">
    <property type="entry name" value="HTH_XRE"/>
    <property type="match status" value="1"/>
</dbReference>
<accession>A0ABQ1ZKJ5</accession>
<evidence type="ECO:0000313" key="3">
    <source>
        <dbReference type="EMBL" id="GGH67904.1"/>
    </source>
</evidence>
<dbReference type="Gene3D" id="1.10.260.40">
    <property type="entry name" value="lambda repressor-like DNA-binding domains"/>
    <property type="match status" value="1"/>
</dbReference>
<dbReference type="PROSITE" id="PS50943">
    <property type="entry name" value="HTH_CROC1"/>
    <property type="match status" value="1"/>
</dbReference>
<dbReference type="Proteomes" id="UP000652153">
    <property type="component" value="Unassembled WGS sequence"/>
</dbReference>
<dbReference type="PANTHER" id="PTHR46797:SF1">
    <property type="entry name" value="METHYLPHOSPHONATE SYNTHASE"/>
    <property type="match status" value="1"/>
</dbReference>
<evidence type="ECO:0000256" key="1">
    <source>
        <dbReference type="ARBA" id="ARBA00023125"/>
    </source>
</evidence>
<feature type="domain" description="HTH cro/C1-type" evidence="2">
    <location>
        <begin position="13"/>
        <end position="67"/>
    </location>
</feature>
<reference evidence="4" key="1">
    <citation type="journal article" date="2019" name="Int. J. Syst. Evol. Microbiol.">
        <title>The Global Catalogue of Microorganisms (GCM) 10K type strain sequencing project: providing services to taxonomists for standard genome sequencing and annotation.</title>
        <authorList>
            <consortium name="The Broad Institute Genomics Platform"/>
            <consortium name="The Broad Institute Genome Sequencing Center for Infectious Disease"/>
            <person name="Wu L."/>
            <person name="Ma J."/>
        </authorList>
    </citation>
    <scope>NUCLEOTIDE SEQUENCE [LARGE SCALE GENOMIC DNA]</scope>
    <source>
        <strain evidence="4">CGMCC 1.12770</strain>
    </source>
</reference>
<dbReference type="Pfam" id="PF12844">
    <property type="entry name" value="HTH_19"/>
    <property type="match status" value="1"/>
</dbReference>
<dbReference type="EMBL" id="BMFU01000011">
    <property type="protein sequence ID" value="GGH67904.1"/>
    <property type="molecule type" value="Genomic_DNA"/>
</dbReference>